<reference evidence="1" key="1">
    <citation type="submission" date="2013-05" db="EMBL/GenBank/DDBJ databases">
        <title>Draft genome sequences of six wheat associated Fusarium spp. isolates.</title>
        <authorList>
            <person name="Moolhuijzen P.M."/>
            <person name="Manners J.M."/>
            <person name="Wilcox S."/>
            <person name="Bellgard M.I."/>
            <person name="Gardiner D.M."/>
        </authorList>
    </citation>
    <scope>NUCLEOTIDE SEQUENCE</scope>
    <source>
        <strain evidence="1">CS5907</strain>
    </source>
</reference>
<accession>A0A090MA54</accession>
<comment type="caution">
    <text evidence="1">The sequence shown here is derived from an EMBL/GenBank/DDBJ whole genome shotgun (WGS) entry which is preliminary data.</text>
</comment>
<proteinExistence type="predicted"/>
<dbReference type="EMBL" id="CBMG010003725">
    <property type="protein sequence ID" value="CEG03989.1"/>
    <property type="molecule type" value="Genomic_DNA"/>
</dbReference>
<name>A0A090MA54_9HYPO</name>
<protein>
    <submittedName>
        <fullName evidence="1">WGS project CBMG000000000 data, contig CS5907-c003754</fullName>
    </submittedName>
</protein>
<evidence type="ECO:0000313" key="1">
    <source>
        <dbReference type="EMBL" id="CEG03989.1"/>
    </source>
</evidence>
<gene>
    <name evidence="1" type="ORF">BN851_0151440</name>
</gene>
<sequence length="121" mass="13104">MILAITQICQTQQLRAGEIKERISGFLISPTTLYLLTELGKTSGLPTNAVDIVMGSKNMQAIEGLVLGASPQEIEQFKDLLRFFARLAMTTGFRIGARLFLATLLTRPALRPLSVALGTPG</sequence>
<organism evidence="1">
    <name type="scientific">Fusarium acuminatum CS5907</name>
    <dbReference type="NCBI Taxonomy" id="1318461"/>
    <lineage>
        <taxon>Eukaryota</taxon>
        <taxon>Fungi</taxon>
        <taxon>Dikarya</taxon>
        <taxon>Ascomycota</taxon>
        <taxon>Pezizomycotina</taxon>
        <taxon>Sordariomycetes</taxon>
        <taxon>Hypocreomycetidae</taxon>
        <taxon>Hypocreales</taxon>
        <taxon>Nectriaceae</taxon>
        <taxon>Fusarium</taxon>
        <taxon>Fusarium tricinctum species complex</taxon>
    </lineage>
</organism>
<dbReference type="AlphaFoldDB" id="A0A090MA54"/>